<evidence type="ECO:0000313" key="2">
    <source>
        <dbReference type="Proteomes" id="UP000250561"/>
    </source>
</evidence>
<reference evidence="1 2" key="1">
    <citation type="submission" date="2018-06" db="EMBL/GenBank/DDBJ databases">
        <authorList>
            <consortium name="Pathogen Informatics"/>
            <person name="Doyle S."/>
        </authorList>
    </citation>
    <scope>NUCLEOTIDE SEQUENCE [LARGE SCALE GENOMIC DNA]</scope>
    <source>
        <strain evidence="1 2">NCTC11126</strain>
    </source>
</reference>
<dbReference type="AlphaFoldDB" id="A0A2X1JCV3"/>
<evidence type="ECO:0000313" key="1">
    <source>
        <dbReference type="EMBL" id="SPW38552.1"/>
    </source>
</evidence>
<accession>A0A2X1JCV3</accession>
<dbReference type="EMBL" id="UARS01000002">
    <property type="protein sequence ID" value="SPW38552.1"/>
    <property type="molecule type" value="Genomic_DNA"/>
</dbReference>
<sequence length="63" mass="7028">MLTLPIMTIMPCNSFDKRDSTAMAGGAWYHHERWGTVKASAAADVLDNSNGWVGSYRYSTKCR</sequence>
<gene>
    <name evidence="1" type="ORF">NCTC11126_00266</name>
</gene>
<protein>
    <submittedName>
        <fullName evidence="1">Putative MltA-interacting MipA family protein</fullName>
    </submittedName>
</protein>
<dbReference type="Proteomes" id="UP000250561">
    <property type="component" value="Unassembled WGS sequence"/>
</dbReference>
<proteinExistence type="predicted"/>
<organism evidence="1 2">
    <name type="scientific">Escherichia coli</name>
    <dbReference type="NCBI Taxonomy" id="562"/>
    <lineage>
        <taxon>Bacteria</taxon>
        <taxon>Pseudomonadati</taxon>
        <taxon>Pseudomonadota</taxon>
        <taxon>Gammaproteobacteria</taxon>
        <taxon>Enterobacterales</taxon>
        <taxon>Enterobacteriaceae</taxon>
        <taxon>Escherichia</taxon>
    </lineage>
</organism>
<name>A0A2X1JCV3_ECOLX</name>